<evidence type="ECO:0000313" key="3">
    <source>
        <dbReference type="Proteomes" id="UP000250275"/>
    </source>
</evidence>
<dbReference type="SUPFAM" id="SSF89623">
    <property type="entry name" value="Ribose/Galactose isomerase RpiB/AlsB"/>
    <property type="match status" value="1"/>
</dbReference>
<accession>A0A310SHN7</accession>
<dbReference type="Proteomes" id="UP000250275">
    <property type="component" value="Unassembled WGS sequence"/>
</dbReference>
<evidence type="ECO:0000313" key="2">
    <source>
        <dbReference type="EMBL" id="OAD55169.1"/>
    </source>
</evidence>
<dbReference type="OrthoDB" id="3265906at2759"/>
<keyword evidence="2" id="KW-0808">Transferase</keyword>
<reference evidence="2 3" key="1">
    <citation type="submission" date="2015-07" db="EMBL/GenBank/DDBJ databases">
        <title>The genome of Eufriesea mexicana.</title>
        <authorList>
            <person name="Pan H."/>
            <person name="Kapheim K."/>
        </authorList>
    </citation>
    <scope>NUCLEOTIDE SEQUENCE [LARGE SCALE GENOMIC DNA]</scope>
    <source>
        <strain evidence="2">0111107269</strain>
        <tissue evidence="2">Whole body</tissue>
    </source>
</reference>
<name>A0A310SHN7_9HYME</name>
<feature type="domain" description="Serine hydroxymethyltransferase-like" evidence="1">
    <location>
        <begin position="283"/>
        <end position="356"/>
    </location>
</feature>
<dbReference type="InterPro" id="IPR015421">
    <property type="entry name" value="PyrdxlP-dep_Trfase_major"/>
</dbReference>
<dbReference type="Gene3D" id="3.40.1400.10">
    <property type="entry name" value="Sugar-phosphate isomerase, RpiB/LacA/LacB"/>
    <property type="match status" value="1"/>
</dbReference>
<dbReference type="EMBL" id="KQ762966">
    <property type="protein sequence ID" value="OAD55169.1"/>
    <property type="molecule type" value="Genomic_DNA"/>
</dbReference>
<dbReference type="PANTHER" id="PTHR30345">
    <property type="entry name" value="RIBOSE-5-PHOSPHATE ISOMERASE B"/>
    <property type="match status" value="1"/>
</dbReference>
<dbReference type="Pfam" id="PF00464">
    <property type="entry name" value="SHMT"/>
    <property type="match status" value="1"/>
</dbReference>
<dbReference type="GO" id="GO:0016853">
    <property type="term" value="F:isomerase activity"/>
    <property type="evidence" value="ECO:0007669"/>
    <property type="project" value="InterPro"/>
</dbReference>
<dbReference type="AlphaFoldDB" id="A0A310SHN7"/>
<dbReference type="Gene3D" id="3.40.640.10">
    <property type="entry name" value="Type I PLP-dependent aspartate aminotransferase-like (Major domain)"/>
    <property type="match status" value="1"/>
</dbReference>
<dbReference type="PANTHER" id="PTHR30345:SF0">
    <property type="entry name" value="DNA DAMAGE-REPAIR_TOLERATION PROTEIN DRT102"/>
    <property type="match status" value="1"/>
</dbReference>
<dbReference type="InterPro" id="IPR036569">
    <property type="entry name" value="RpiB_LacA_LacB_sf"/>
</dbReference>
<protein>
    <submittedName>
        <fullName evidence="2">Serine hydroxymethyltransferase</fullName>
    </submittedName>
</protein>
<dbReference type="GO" id="GO:0032259">
    <property type="term" value="P:methylation"/>
    <property type="evidence" value="ECO:0007669"/>
    <property type="project" value="UniProtKB-KW"/>
</dbReference>
<organism evidence="2 3">
    <name type="scientific">Eufriesea mexicana</name>
    <dbReference type="NCBI Taxonomy" id="516756"/>
    <lineage>
        <taxon>Eukaryota</taxon>
        <taxon>Metazoa</taxon>
        <taxon>Ecdysozoa</taxon>
        <taxon>Arthropoda</taxon>
        <taxon>Hexapoda</taxon>
        <taxon>Insecta</taxon>
        <taxon>Pterygota</taxon>
        <taxon>Neoptera</taxon>
        <taxon>Endopterygota</taxon>
        <taxon>Hymenoptera</taxon>
        <taxon>Apocrita</taxon>
        <taxon>Aculeata</taxon>
        <taxon>Apoidea</taxon>
        <taxon>Anthophila</taxon>
        <taxon>Apidae</taxon>
        <taxon>Eufriesea</taxon>
    </lineage>
</organism>
<dbReference type="InterPro" id="IPR039429">
    <property type="entry name" value="SHMT-like_dom"/>
</dbReference>
<keyword evidence="2" id="KW-0489">Methyltransferase</keyword>
<keyword evidence="3" id="KW-1185">Reference proteome</keyword>
<gene>
    <name evidence="2" type="ORF">WN48_05233</name>
</gene>
<dbReference type="Pfam" id="PF02502">
    <property type="entry name" value="LacAB_rpiB"/>
    <property type="match status" value="1"/>
</dbReference>
<evidence type="ECO:0000259" key="1">
    <source>
        <dbReference type="Pfam" id="PF00464"/>
    </source>
</evidence>
<dbReference type="InterPro" id="IPR003500">
    <property type="entry name" value="RpiB_LacA_LacB"/>
</dbReference>
<proteinExistence type="predicted"/>
<dbReference type="SUPFAM" id="SSF53383">
    <property type="entry name" value="PLP-dependent transferases"/>
    <property type="match status" value="1"/>
</dbReference>
<dbReference type="InterPro" id="IPR015424">
    <property type="entry name" value="PyrdxlP-dep_Trfase"/>
</dbReference>
<sequence length="356" mass="38581">MQTGSSTQPRCGAPLVVGSLVASNPGSAKCSTDPELQSLDKNVCGPAYASCALYITPGPSFGPRVVFYFPPTSHIYGAFPNPPPGDSSDGRLATPYEKINAINYIWGNKIPFLGLYLGMQYNVTNTKEVIKLQTNCFVIAIGNDRTAYEFKQPITKFLHIEGNQFLNLGTNSSEPVCGTGIGISIDANSVNGVRCVLCYEEETVRLAGLHNDSNVLALGARIISPYKPVELVQLFLNAKTSAKKGHQLRVSQTQIILLLRKGCRKMNKFFNAGLDPELKEVLKGTILSNKCAEGYSGKVYYNGCENVDKSENLAIDCFKQLITCNHKPGQCKEGNFHANVPPHSCSQADAEAYAAI</sequence>
<dbReference type="GO" id="GO:0005975">
    <property type="term" value="P:carbohydrate metabolic process"/>
    <property type="evidence" value="ECO:0007669"/>
    <property type="project" value="InterPro"/>
</dbReference>
<dbReference type="GO" id="GO:0008168">
    <property type="term" value="F:methyltransferase activity"/>
    <property type="evidence" value="ECO:0007669"/>
    <property type="project" value="UniProtKB-KW"/>
</dbReference>